<comment type="caution">
    <text evidence="11">The sequence shown here is derived from an EMBL/GenBank/DDBJ whole genome shotgun (WGS) entry which is preliminary data.</text>
</comment>
<organism evidence="11 12">
    <name type="scientific">Patiriisocius marinistellae</name>
    <dbReference type="NCBI Taxonomy" id="2494560"/>
    <lineage>
        <taxon>Bacteria</taxon>
        <taxon>Pseudomonadati</taxon>
        <taxon>Bacteroidota</taxon>
        <taxon>Flavobacteriia</taxon>
        <taxon>Flavobacteriales</taxon>
        <taxon>Flavobacteriaceae</taxon>
        <taxon>Patiriisocius</taxon>
    </lineage>
</organism>
<feature type="domain" description="Helicase ATP-binding" evidence="8">
    <location>
        <begin position="33"/>
        <end position="204"/>
    </location>
</feature>
<dbReference type="RefSeq" id="WP_151893774.1">
    <property type="nucleotide sequence ID" value="NZ_BKCF01000002.1"/>
</dbReference>
<evidence type="ECO:0000256" key="3">
    <source>
        <dbReference type="ARBA" id="ARBA00022806"/>
    </source>
</evidence>
<evidence type="ECO:0000313" key="11">
    <source>
        <dbReference type="EMBL" id="GEQ85826.1"/>
    </source>
</evidence>
<keyword evidence="1" id="KW-0547">Nucleotide-binding</keyword>
<dbReference type="SMART" id="SM00487">
    <property type="entry name" value="DEXDc"/>
    <property type="match status" value="1"/>
</dbReference>
<dbReference type="PROSITE" id="PS51192">
    <property type="entry name" value="HELICASE_ATP_BIND_1"/>
    <property type="match status" value="1"/>
</dbReference>
<evidence type="ECO:0000256" key="5">
    <source>
        <dbReference type="ARBA" id="ARBA00038437"/>
    </source>
</evidence>
<gene>
    <name evidence="11" type="primary">rhlE_1</name>
    <name evidence="11" type="ORF">ULMS_13340</name>
</gene>
<feature type="domain" description="Helicase C-terminal" evidence="9">
    <location>
        <begin position="231"/>
        <end position="378"/>
    </location>
</feature>
<evidence type="ECO:0000256" key="6">
    <source>
        <dbReference type="PROSITE-ProRule" id="PRU00552"/>
    </source>
</evidence>
<dbReference type="Proteomes" id="UP000326994">
    <property type="component" value="Unassembled WGS sequence"/>
</dbReference>
<dbReference type="GO" id="GO:0016787">
    <property type="term" value="F:hydrolase activity"/>
    <property type="evidence" value="ECO:0007669"/>
    <property type="project" value="UniProtKB-KW"/>
</dbReference>
<proteinExistence type="inferred from homology"/>
<keyword evidence="4" id="KW-0067">ATP-binding</keyword>
<name>A0A5J4G022_9FLAO</name>
<evidence type="ECO:0000256" key="4">
    <source>
        <dbReference type="ARBA" id="ARBA00022840"/>
    </source>
</evidence>
<keyword evidence="2" id="KW-0378">Hydrolase</keyword>
<keyword evidence="3 11" id="KW-0347">Helicase</keyword>
<dbReference type="InterPro" id="IPR014014">
    <property type="entry name" value="RNA_helicase_DEAD_Q_motif"/>
</dbReference>
<comment type="similarity">
    <text evidence="5">Belongs to the DEAD box helicase family.</text>
</comment>
<evidence type="ECO:0000256" key="1">
    <source>
        <dbReference type="ARBA" id="ARBA00022741"/>
    </source>
</evidence>
<dbReference type="InterPro" id="IPR001650">
    <property type="entry name" value="Helicase_C-like"/>
</dbReference>
<dbReference type="GO" id="GO:0003676">
    <property type="term" value="F:nucleic acid binding"/>
    <property type="evidence" value="ECO:0007669"/>
    <property type="project" value="InterPro"/>
</dbReference>
<dbReference type="OrthoDB" id="9785240at2"/>
<keyword evidence="12" id="KW-1185">Reference proteome</keyword>
<dbReference type="PROSITE" id="PS51195">
    <property type="entry name" value="Q_MOTIF"/>
    <property type="match status" value="1"/>
</dbReference>
<evidence type="ECO:0000313" key="12">
    <source>
        <dbReference type="Proteomes" id="UP000326994"/>
    </source>
</evidence>
<evidence type="ECO:0000256" key="2">
    <source>
        <dbReference type="ARBA" id="ARBA00022801"/>
    </source>
</evidence>
<reference evidence="11 12" key="1">
    <citation type="submission" date="2019-08" db="EMBL/GenBank/DDBJ databases">
        <title>Ulvibacter marinistellae sp. nov., isolated from a starfish, Patiria pectinifera.</title>
        <authorList>
            <person name="Kawano K."/>
            <person name="Ushijima N."/>
            <person name="Kihara M."/>
            <person name="Itoh H."/>
        </authorList>
    </citation>
    <scope>NUCLEOTIDE SEQUENCE [LARGE SCALE GENOMIC DNA]</scope>
    <source>
        <strain evidence="11 12">KK4</strain>
    </source>
</reference>
<dbReference type="Pfam" id="PF00270">
    <property type="entry name" value="DEAD"/>
    <property type="match status" value="1"/>
</dbReference>
<dbReference type="InterPro" id="IPR050079">
    <property type="entry name" value="DEAD_box_RNA_helicase"/>
</dbReference>
<dbReference type="InterPro" id="IPR044742">
    <property type="entry name" value="DEAD/DEAH_RhlB"/>
</dbReference>
<feature type="compositionally biased region" description="Basic residues" evidence="7">
    <location>
        <begin position="446"/>
        <end position="455"/>
    </location>
</feature>
<evidence type="ECO:0000256" key="7">
    <source>
        <dbReference type="SAM" id="MobiDB-lite"/>
    </source>
</evidence>
<feature type="domain" description="DEAD-box RNA helicase Q" evidence="10">
    <location>
        <begin position="2"/>
        <end position="30"/>
    </location>
</feature>
<evidence type="ECO:0000259" key="9">
    <source>
        <dbReference type="PROSITE" id="PS51194"/>
    </source>
</evidence>
<dbReference type="GO" id="GO:0003724">
    <property type="term" value="F:RNA helicase activity"/>
    <property type="evidence" value="ECO:0007669"/>
    <property type="project" value="InterPro"/>
</dbReference>
<evidence type="ECO:0000259" key="10">
    <source>
        <dbReference type="PROSITE" id="PS51195"/>
    </source>
</evidence>
<dbReference type="GO" id="GO:0005829">
    <property type="term" value="C:cytosol"/>
    <property type="evidence" value="ECO:0007669"/>
    <property type="project" value="TreeGrafter"/>
</dbReference>
<dbReference type="InterPro" id="IPR027417">
    <property type="entry name" value="P-loop_NTPase"/>
</dbReference>
<dbReference type="CDD" id="cd18787">
    <property type="entry name" value="SF2_C_DEAD"/>
    <property type="match status" value="1"/>
</dbReference>
<dbReference type="PANTHER" id="PTHR47959">
    <property type="entry name" value="ATP-DEPENDENT RNA HELICASE RHLE-RELATED"/>
    <property type="match status" value="1"/>
</dbReference>
<dbReference type="PANTHER" id="PTHR47959:SF13">
    <property type="entry name" value="ATP-DEPENDENT RNA HELICASE RHLE"/>
    <property type="match status" value="1"/>
</dbReference>
<dbReference type="GO" id="GO:0005524">
    <property type="term" value="F:ATP binding"/>
    <property type="evidence" value="ECO:0007669"/>
    <property type="project" value="UniProtKB-KW"/>
</dbReference>
<dbReference type="Gene3D" id="3.40.50.300">
    <property type="entry name" value="P-loop containing nucleotide triphosphate hydrolases"/>
    <property type="match status" value="2"/>
</dbReference>
<dbReference type="CDD" id="cd00268">
    <property type="entry name" value="DEADc"/>
    <property type="match status" value="1"/>
</dbReference>
<protein>
    <submittedName>
        <fullName evidence="11">DEAD/DEAH box helicase</fullName>
    </submittedName>
</protein>
<dbReference type="Pfam" id="PF00271">
    <property type="entry name" value="Helicase_C"/>
    <property type="match status" value="1"/>
</dbReference>
<feature type="region of interest" description="Disordered" evidence="7">
    <location>
        <begin position="379"/>
        <end position="455"/>
    </location>
</feature>
<feature type="compositionally biased region" description="Basic residues" evidence="7">
    <location>
        <begin position="426"/>
        <end position="436"/>
    </location>
</feature>
<dbReference type="InterPro" id="IPR011545">
    <property type="entry name" value="DEAD/DEAH_box_helicase_dom"/>
</dbReference>
<feature type="compositionally biased region" description="Basic and acidic residues" evidence="7">
    <location>
        <begin position="379"/>
        <end position="416"/>
    </location>
</feature>
<dbReference type="EMBL" id="BKCF01000002">
    <property type="protein sequence ID" value="GEQ85826.1"/>
    <property type="molecule type" value="Genomic_DNA"/>
</dbReference>
<dbReference type="PROSITE" id="PS51194">
    <property type="entry name" value="HELICASE_CTER"/>
    <property type="match status" value="1"/>
</dbReference>
<accession>A0A5J4G022</accession>
<feature type="short sequence motif" description="Q motif" evidence="6">
    <location>
        <begin position="2"/>
        <end position="30"/>
    </location>
</feature>
<evidence type="ECO:0000259" key="8">
    <source>
        <dbReference type="PROSITE" id="PS51192"/>
    </source>
</evidence>
<dbReference type="InterPro" id="IPR014001">
    <property type="entry name" value="Helicase_ATP-bd"/>
</dbReference>
<sequence>MDSFQDFKINKQLNYAIEDLGFTVPTEIQKETFSPIMAGKDVVGIAQTGTGKTFAYMLPLINGLKFSKQTDPRILVLVPTRELVIQVVDEIEKFGKYSSIRVVGVYGGVNINQHKELVMQGADIVVATPGRLYDLILSRALKPKSINKLVIDEVDVMLDLGFRFQLTNIFEIIPEQRQNIMFSATMTEDVEVFINDFFRNPTTISVAVSGTPLDNIKQYSYDVPNFYTKANLLSSLLKDKETYRKTLIFVSNKKSADRLFNELTEVFGSAVAVIHSNKTQNYRIRSIEDFDEGTTRILVTTDIMARGLDLDTISHVINVDTPRFPENYMHRIGRSGRAEADGTSLLFSTETEQSYKEAIENLMDLKIEKLELPEGLEISKKLTPEEQPHVVEPDNPHKSFKEIRGESFHEKSEKNSKTNQGGSYKRTIKQKYKKAKTKGDKTFNKLNKRKGKKPF</sequence>
<dbReference type="SMART" id="SM00490">
    <property type="entry name" value="HELICc"/>
    <property type="match status" value="1"/>
</dbReference>
<dbReference type="SUPFAM" id="SSF52540">
    <property type="entry name" value="P-loop containing nucleoside triphosphate hydrolases"/>
    <property type="match status" value="1"/>
</dbReference>
<dbReference type="AlphaFoldDB" id="A0A5J4G022"/>